<dbReference type="InterPro" id="IPR013783">
    <property type="entry name" value="Ig-like_fold"/>
</dbReference>
<dbReference type="Pfam" id="PF13855">
    <property type="entry name" value="LRR_8"/>
    <property type="match status" value="1"/>
</dbReference>
<dbReference type="InterPro" id="IPR032675">
    <property type="entry name" value="LRR_dom_sf"/>
</dbReference>
<evidence type="ECO:0000259" key="5">
    <source>
        <dbReference type="PROSITE" id="PS50835"/>
    </source>
</evidence>
<dbReference type="PANTHER" id="PTHR24366">
    <property type="entry name" value="IG(IMMUNOGLOBULIN) AND LRR(LEUCINE RICH REPEAT) DOMAINS"/>
    <property type="match status" value="1"/>
</dbReference>
<reference evidence="6" key="1">
    <citation type="submission" date="2012-09" db="EMBL/GenBank/DDBJ databases">
        <authorList>
            <person name="Martin A.A."/>
        </authorList>
    </citation>
    <scope>NUCLEOTIDE SEQUENCE</scope>
</reference>
<keyword evidence="3" id="KW-0677">Repeat</keyword>
<organism evidence="6 7">
    <name type="scientific">Angiostrongylus cantonensis</name>
    <name type="common">Rat lungworm</name>
    <dbReference type="NCBI Taxonomy" id="6313"/>
    <lineage>
        <taxon>Eukaryota</taxon>
        <taxon>Metazoa</taxon>
        <taxon>Ecdysozoa</taxon>
        <taxon>Nematoda</taxon>
        <taxon>Chromadorea</taxon>
        <taxon>Rhabditida</taxon>
        <taxon>Rhabditina</taxon>
        <taxon>Rhabditomorpha</taxon>
        <taxon>Strongyloidea</taxon>
        <taxon>Metastrongylidae</taxon>
        <taxon>Angiostrongylus</taxon>
    </lineage>
</organism>
<dbReference type="InterPro" id="IPR025875">
    <property type="entry name" value="Leu-rich_rpt_4"/>
</dbReference>
<dbReference type="Gene3D" id="2.60.40.10">
    <property type="entry name" value="Immunoglobulins"/>
    <property type="match status" value="1"/>
</dbReference>
<dbReference type="WBParaSite" id="ACAC_0000179401-mRNA-1">
    <property type="protein sequence ID" value="ACAC_0000179401-mRNA-1"/>
    <property type="gene ID" value="ACAC_0000179401"/>
</dbReference>
<dbReference type="InterPro" id="IPR036179">
    <property type="entry name" value="Ig-like_dom_sf"/>
</dbReference>
<reference evidence="7" key="2">
    <citation type="submission" date="2016-04" db="UniProtKB">
        <authorList>
            <consortium name="WormBaseParasite"/>
        </authorList>
    </citation>
    <scope>IDENTIFICATION</scope>
</reference>
<evidence type="ECO:0000256" key="3">
    <source>
        <dbReference type="ARBA" id="ARBA00022737"/>
    </source>
</evidence>
<evidence type="ECO:0000313" key="6">
    <source>
        <dbReference type="Proteomes" id="UP000035642"/>
    </source>
</evidence>
<keyword evidence="1" id="KW-0433">Leucine-rich repeat</keyword>
<dbReference type="PROSITE" id="PS50835">
    <property type="entry name" value="IG_LIKE"/>
    <property type="match status" value="1"/>
</dbReference>
<keyword evidence="6" id="KW-1185">Reference proteome</keyword>
<dbReference type="AlphaFoldDB" id="A0A158P707"/>
<dbReference type="CDD" id="cd00096">
    <property type="entry name" value="Ig"/>
    <property type="match status" value="1"/>
</dbReference>
<keyword evidence="4" id="KW-1015">Disulfide bond</keyword>
<proteinExistence type="predicted"/>
<dbReference type="Gene3D" id="3.80.10.10">
    <property type="entry name" value="Ribonuclease Inhibitor"/>
    <property type="match status" value="2"/>
</dbReference>
<feature type="domain" description="Ig-like" evidence="5">
    <location>
        <begin position="223"/>
        <end position="307"/>
    </location>
</feature>
<dbReference type="SUPFAM" id="SSF52058">
    <property type="entry name" value="L domain-like"/>
    <property type="match status" value="1"/>
</dbReference>
<dbReference type="Proteomes" id="UP000035642">
    <property type="component" value="Unassembled WGS sequence"/>
</dbReference>
<evidence type="ECO:0000256" key="2">
    <source>
        <dbReference type="ARBA" id="ARBA00022729"/>
    </source>
</evidence>
<dbReference type="InterPro" id="IPR001611">
    <property type="entry name" value="Leu-rich_rpt"/>
</dbReference>
<name>A0A158P707_ANGCA</name>
<dbReference type="PRINTS" id="PR00019">
    <property type="entry name" value="LEURICHRPT"/>
</dbReference>
<dbReference type="Pfam" id="PF12799">
    <property type="entry name" value="LRR_4"/>
    <property type="match status" value="1"/>
</dbReference>
<dbReference type="STRING" id="6313.A0A158P707"/>
<dbReference type="InterPro" id="IPR003591">
    <property type="entry name" value="Leu-rich_rpt_typical-subtyp"/>
</dbReference>
<protein>
    <submittedName>
        <fullName evidence="7">Ig-like domain-containing protein</fullName>
    </submittedName>
</protein>
<dbReference type="InterPro" id="IPR007110">
    <property type="entry name" value="Ig-like_dom"/>
</dbReference>
<sequence length="337" mass="38373">LREQYITTIPATTTEVARRSCKRFSISNRPSQDCSSQDLSVLPALFNDIISLNLANNSFPIIERFPNNYSNLHTLRLDKCAIEKISVQALISLSNVRVLDLSRNRLRTIAFGRGNFALTTLNLSHNSLRYLPDLSGLRSLRVLDLSNNEILTVIPDYLPPNVESLRLAANNITHLGPWPFLTRLQELDVSFNPFECDCPLWEFVGWAESLALFQEDTLPCQRPKTAKVEKTMITFGQSHRMCCLISAHPKPTLWWQHKLKNLSAVRLTEKLHDSGRIEFCLKISRIDVVDLGVYRCYSCSTVSVPMTLDKSVIDLRLMEKICPLSNHNVISFPRSFI</sequence>
<dbReference type="SMART" id="SM00369">
    <property type="entry name" value="LRR_TYP"/>
    <property type="match status" value="3"/>
</dbReference>
<evidence type="ECO:0000256" key="1">
    <source>
        <dbReference type="ARBA" id="ARBA00022614"/>
    </source>
</evidence>
<dbReference type="PROSITE" id="PS51450">
    <property type="entry name" value="LRR"/>
    <property type="match status" value="2"/>
</dbReference>
<keyword evidence="2" id="KW-0732">Signal</keyword>
<evidence type="ECO:0000256" key="4">
    <source>
        <dbReference type="ARBA" id="ARBA00023157"/>
    </source>
</evidence>
<dbReference type="SUPFAM" id="SSF48726">
    <property type="entry name" value="Immunoglobulin"/>
    <property type="match status" value="1"/>
</dbReference>
<evidence type="ECO:0000313" key="7">
    <source>
        <dbReference type="WBParaSite" id="ACAC_0000179401-mRNA-1"/>
    </source>
</evidence>
<accession>A0A158P707</accession>